<gene>
    <name evidence="1" type="ORF">UR35_C0006G0003</name>
</gene>
<reference evidence="1 2" key="1">
    <citation type="journal article" date="2015" name="Nature">
        <title>rRNA introns, odd ribosomes, and small enigmatic genomes across a large radiation of phyla.</title>
        <authorList>
            <person name="Brown C.T."/>
            <person name="Hug L.A."/>
            <person name="Thomas B.C."/>
            <person name="Sharon I."/>
            <person name="Castelle C.J."/>
            <person name="Singh A."/>
            <person name="Wilkins M.J."/>
            <person name="Williams K.H."/>
            <person name="Banfield J.F."/>
        </authorList>
    </citation>
    <scope>NUCLEOTIDE SEQUENCE [LARGE SCALE GENOMIC DNA]</scope>
</reference>
<dbReference type="AlphaFoldDB" id="A0A0F9ZKL8"/>
<evidence type="ECO:0000313" key="1">
    <source>
        <dbReference type="EMBL" id="KKP44768.1"/>
    </source>
</evidence>
<evidence type="ECO:0000313" key="2">
    <source>
        <dbReference type="Proteomes" id="UP000034778"/>
    </source>
</evidence>
<organism evidence="1 2">
    <name type="scientific">Candidatus Woesebacteria bacterium GW2011_GWB1_33_22</name>
    <dbReference type="NCBI Taxonomy" id="1618566"/>
    <lineage>
        <taxon>Bacteria</taxon>
        <taxon>Candidatus Woeseibacteriota</taxon>
    </lineage>
</organism>
<protein>
    <submittedName>
        <fullName evidence="1">Uncharacterized protein</fullName>
    </submittedName>
</protein>
<proteinExistence type="predicted"/>
<comment type="caution">
    <text evidence="1">The sequence shown here is derived from an EMBL/GenBank/DDBJ whole genome shotgun (WGS) entry which is preliminary data.</text>
</comment>
<accession>A0A0F9ZKL8</accession>
<name>A0A0F9ZKL8_9BACT</name>
<dbReference type="Proteomes" id="UP000034778">
    <property type="component" value="Unassembled WGS sequence"/>
</dbReference>
<dbReference type="EMBL" id="LBOW01000006">
    <property type="protein sequence ID" value="KKP44768.1"/>
    <property type="molecule type" value="Genomic_DNA"/>
</dbReference>
<sequence>MTMEHLKRLRNEFSDDIPDTVLHGDGSFKVRRNWWQGVIGDLETALSKGLVPNDLKQETEGFLEHYTSDEFHAQPLTTSEDIGKVNSLLDRILGRGQI</sequence>